<dbReference type="InterPro" id="IPR007492">
    <property type="entry name" value="LytTR_DNA-bd_dom"/>
</dbReference>
<evidence type="ECO:0000313" key="4">
    <source>
        <dbReference type="Proteomes" id="UP000181976"/>
    </source>
</evidence>
<dbReference type="InterPro" id="IPR046947">
    <property type="entry name" value="LytR-like"/>
</dbReference>
<evidence type="ECO:0000313" key="3">
    <source>
        <dbReference type="EMBL" id="SFD81523.1"/>
    </source>
</evidence>
<feature type="transmembrane region" description="Helical" evidence="1">
    <location>
        <begin position="85"/>
        <end position="104"/>
    </location>
</feature>
<dbReference type="EMBL" id="FONA01000002">
    <property type="protein sequence ID" value="SFD81523.1"/>
    <property type="molecule type" value="Genomic_DNA"/>
</dbReference>
<keyword evidence="1" id="KW-0812">Transmembrane</keyword>
<dbReference type="AlphaFoldDB" id="A0A1I1VKC8"/>
<dbReference type="RefSeq" id="WP_010528710.1">
    <property type="nucleotide sequence ID" value="NZ_AFSL01000095.1"/>
</dbReference>
<protein>
    <submittedName>
        <fullName evidence="3">Transcriptional regulator, LytTR family</fullName>
    </submittedName>
</protein>
<dbReference type="OrthoDB" id="1118393at2"/>
<dbReference type="Proteomes" id="UP000181976">
    <property type="component" value="Unassembled WGS sequence"/>
</dbReference>
<keyword evidence="4" id="KW-1185">Reference proteome</keyword>
<proteinExistence type="predicted"/>
<sequence length="287" mass="33954">MSKRKQIPAYFVTRKNTILQILFTSFFAYVFINIYKPFGSGEWFNISWWEFSFYSGLLVIVGMLVVLLSRIFLMFLIKKKKPVTIRYYVLMVFGEIFFMGILYASLQKTVMHDQRTFFYLLLRALENTSLILLIPYIISLLYFAWKEKTISFNNLLQQIRNNTSFISFHDEKGILRISLKINDLLYLESLDNYVSIKYTQNNQLKNALVRNTLKNIEKEFGDTILLRCHRSYMVNVNKVTTVKKVGNNLKLQIECPHESINIPVSRGYAPTVKSFFERRKQSNHRHV</sequence>
<name>A0A1I1VKC8_9BACT</name>
<evidence type="ECO:0000259" key="2">
    <source>
        <dbReference type="PROSITE" id="PS50930"/>
    </source>
</evidence>
<dbReference type="PANTHER" id="PTHR37299:SF1">
    <property type="entry name" value="STAGE 0 SPORULATION PROTEIN A HOMOLOG"/>
    <property type="match status" value="1"/>
</dbReference>
<dbReference type="eggNOG" id="COG3279">
    <property type="taxonomic scope" value="Bacteria"/>
</dbReference>
<dbReference type="GO" id="GO:0000156">
    <property type="term" value="F:phosphorelay response regulator activity"/>
    <property type="evidence" value="ECO:0007669"/>
    <property type="project" value="InterPro"/>
</dbReference>
<dbReference type="SMART" id="SM00850">
    <property type="entry name" value="LytTR"/>
    <property type="match status" value="1"/>
</dbReference>
<feature type="transmembrane region" description="Helical" evidence="1">
    <location>
        <begin position="51"/>
        <end position="73"/>
    </location>
</feature>
<reference evidence="3 4" key="1">
    <citation type="submission" date="2016-10" db="EMBL/GenBank/DDBJ databases">
        <authorList>
            <person name="de Groot N.N."/>
        </authorList>
    </citation>
    <scope>NUCLEOTIDE SEQUENCE [LARGE SCALE GENOMIC DNA]</scope>
    <source>
        <strain evidence="3 4">DSM 19012</strain>
    </source>
</reference>
<feature type="transmembrane region" description="Helical" evidence="1">
    <location>
        <begin position="21"/>
        <end position="39"/>
    </location>
</feature>
<gene>
    <name evidence="3" type="ORF">SAMN05444380_102154</name>
</gene>
<accession>A0A1I1VKC8</accession>
<keyword evidence="1" id="KW-0472">Membrane</keyword>
<evidence type="ECO:0000256" key="1">
    <source>
        <dbReference type="SAM" id="Phobius"/>
    </source>
</evidence>
<dbReference type="PROSITE" id="PS50930">
    <property type="entry name" value="HTH_LYTTR"/>
    <property type="match status" value="1"/>
</dbReference>
<feature type="domain" description="HTH LytTR-type" evidence="2">
    <location>
        <begin position="171"/>
        <end position="278"/>
    </location>
</feature>
<dbReference type="Gene3D" id="2.40.50.1020">
    <property type="entry name" value="LytTr DNA-binding domain"/>
    <property type="match status" value="1"/>
</dbReference>
<keyword evidence="1" id="KW-1133">Transmembrane helix</keyword>
<feature type="transmembrane region" description="Helical" evidence="1">
    <location>
        <begin position="124"/>
        <end position="145"/>
    </location>
</feature>
<dbReference type="Pfam" id="PF04397">
    <property type="entry name" value="LytTR"/>
    <property type="match status" value="1"/>
</dbReference>
<dbReference type="PANTHER" id="PTHR37299">
    <property type="entry name" value="TRANSCRIPTIONAL REGULATOR-RELATED"/>
    <property type="match status" value="1"/>
</dbReference>
<organism evidence="3 4">
    <name type="scientific">Thermophagus xiamenensis</name>
    <dbReference type="NCBI Taxonomy" id="385682"/>
    <lineage>
        <taxon>Bacteria</taxon>
        <taxon>Pseudomonadati</taxon>
        <taxon>Bacteroidota</taxon>
        <taxon>Bacteroidia</taxon>
        <taxon>Marinilabiliales</taxon>
        <taxon>Marinilabiliaceae</taxon>
        <taxon>Thermophagus</taxon>
    </lineage>
</organism>
<dbReference type="GO" id="GO:0003677">
    <property type="term" value="F:DNA binding"/>
    <property type="evidence" value="ECO:0007669"/>
    <property type="project" value="InterPro"/>
</dbReference>
<dbReference type="InParanoid" id="A0A1I1VKC8"/>
<dbReference type="STRING" id="385682.SAMN05444380_102154"/>